<dbReference type="Pfam" id="PF00027">
    <property type="entry name" value="cNMP_binding"/>
    <property type="match status" value="1"/>
</dbReference>
<dbReference type="SUPFAM" id="SSF51206">
    <property type="entry name" value="cAMP-binding domain-like"/>
    <property type="match status" value="1"/>
</dbReference>
<evidence type="ECO:0000256" key="2">
    <source>
        <dbReference type="ARBA" id="ARBA00022475"/>
    </source>
</evidence>
<dbReference type="OrthoDB" id="8531563at2"/>
<evidence type="ECO:0000256" key="1">
    <source>
        <dbReference type="ARBA" id="ARBA00004651"/>
    </source>
</evidence>
<evidence type="ECO:0000256" key="6">
    <source>
        <dbReference type="SAM" id="Phobius"/>
    </source>
</evidence>
<feature type="transmembrane region" description="Helical" evidence="6">
    <location>
        <begin position="94"/>
        <end position="112"/>
    </location>
</feature>
<dbReference type="InterPro" id="IPR000595">
    <property type="entry name" value="cNMP-bd_dom"/>
</dbReference>
<dbReference type="Pfam" id="PF03631">
    <property type="entry name" value="Virul_fac_BrkB"/>
    <property type="match status" value="1"/>
</dbReference>
<accession>A0A0H4JBX5</accession>
<name>A0A0H4JBX5_9PROT</name>
<organism evidence="8 9">
    <name type="scientific">Methylophilales bacterium MBRS-H7</name>
    <dbReference type="NCBI Taxonomy" id="1623450"/>
    <lineage>
        <taxon>Bacteria</taxon>
        <taxon>Pseudomonadati</taxon>
        <taxon>Pseudomonadota</taxon>
        <taxon>Betaproteobacteria</taxon>
        <taxon>Nitrosomonadales</taxon>
        <taxon>OM43 clade</taxon>
    </lineage>
</organism>
<dbReference type="InterPro" id="IPR014710">
    <property type="entry name" value="RmlC-like_jellyroll"/>
</dbReference>
<proteinExistence type="predicted"/>
<dbReference type="GO" id="GO:0005886">
    <property type="term" value="C:plasma membrane"/>
    <property type="evidence" value="ECO:0007669"/>
    <property type="project" value="UniProtKB-SubCell"/>
</dbReference>
<dbReference type="AlphaFoldDB" id="A0A0H4JBX5"/>
<keyword evidence="5 6" id="KW-0472">Membrane</keyword>
<dbReference type="SMART" id="SM00100">
    <property type="entry name" value="cNMP"/>
    <property type="match status" value="1"/>
</dbReference>
<feature type="transmembrane region" description="Helical" evidence="6">
    <location>
        <begin position="244"/>
        <end position="269"/>
    </location>
</feature>
<protein>
    <recommendedName>
        <fullName evidence="7">Cyclic nucleotide-binding domain-containing protein</fullName>
    </recommendedName>
</protein>
<keyword evidence="9" id="KW-1185">Reference proteome</keyword>
<gene>
    <name evidence="8" type="ORF">VI33_04595</name>
</gene>
<sequence length="396" mass="46344">MKDFIWKSKFYFAHFSQNLSQHRFLSLCATTSFYFLFTLIPFIILIFLILSKWVSNSDIIFNELQNITSNLLPELSGKIMLQVKKFTDNSKGLGWFWFFILFWAASPLANSLRKNFLIIFNKKIKRKFYVNKFIDIVILLLVIFLFFIYIFISKYLVDLAGLFHTLIPISEKSVVLILFSSISLIMFIAIFFKIMTPEKKLPQSLLLVGAAASCIVWIFLHEMFDLIMSMSQSYGIFYGSMRNLFISLIWLFLNVAGFLFGIELIAFIFNLEVYKFRSLFLHPSKSLLKIFFHSHIIRLQKKEVLFSYDSPSTSVYFIVDGQIKTTVHGNERLFHNNQYFGELSVINNTKRLGEAVVVSDWAKIIKIPNSTFKKLLSEDLEFQNYVLRNLNKIIIN</sequence>
<dbReference type="PANTHER" id="PTHR30213">
    <property type="entry name" value="INNER MEMBRANE PROTEIN YHJD"/>
    <property type="match status" value="1"/>
</dbReference>
<keyword evidence="3 6" id="KW-0812">Transmembrane</keyword>
<dbReference type="Gene3D" id="2.60.120.10">
    <property type="entry name" value="Jelly Rolls"/>
    <property type="match status" value="1"/>
</dbReference>
<reference evidence="8 9" key="1">
    <citation type="submission" date="2015-03" db="EMBL/GenBank/DDBJ databases">
        <title>Comparative analysis of the OM43 clade including a novel species from Red Sea uncovers genomic and metabolic diversity among marine methylotrophs.</title>
        <authorList>
            <person name="Jimenez-Infante F."/>
            <person name="Ngugi D.K."/>
            <person name="Vinu M."/>
            <person name="Alam I."/>
            <person name="Kamau A."/>
            <person name="Blom J."/>
            <person name="Bajic V.B."/>
            <person name="Stingl U."/>
        </authorList>
    </citation>
    <scope>NUCLEOTIDE SEQUENCE [LARGE SCALE GENOMIC DNA]</scope>
    <source>
        <strain evidence="8 9">MBRSH7</strain>
    </source>
</reference>
<dbReference type="CDD" id="cd00038">
    <property type="entry name" value="CAP_ED"/>
    <property type="match status" value="1"/>
</dbReference>
<dbReference type="PANTHER" id="PTHR30213:SF0">
    <property type="entry name" value="UPF0761 MEMBRANE PROTEIN YIHY"/>
    <property type="match status" value="1"/>
</dbReference>
<evidence type="ECO:0000313" key="9">
    <source>
        <dbReference type="Proteomes" id="UP000066549"/>
    </source>
</evidence>
<feature type="domain" description="Cyclic nucleotide-binding" evidence="7">
    <location>
        <begin position="275"/>
        <end position="393"/>
    </location>
</feature>
<dbReference type="PROSITE" id="PS50042">
    <property type="entry name" value="CNMP_BINDING_3"/>
    <property type="match status" value="1"/>
</dbReference>
<evidence type="ECO:0000313" key="8">
    <source>
        <dbReference type="EMBL" id="AKO65992.1"/>
    </source>
</evidence>
<evidence type="ECO:0000256" key="4">
    <source>
        <dbReference type="ARBA" id="ARBA00022989"/>
    </source>
</evidence>
<feature type="transmembrane region" description="Helical" evidence="6">
    <location>
        <begin position="24"/>
        <end position="50"/>
    </location>
</feature>
<keyword evidence="2" id="KW-1003">Cell membrane</keyword>
<dbReference type="Proteomes" id="UP000066549">
    <property type="component" value="Chromosome"/>
</dbReference>
<comment type="subcellular location">
    <subcellularLocation>
        <location evidence="1">Cell membrane</location>
        <topology evidence="1">Multi-pass membrane protein</topology>
    </subcellularLocation>
</comment>
<dbReference type="EMBL" id="CP011002">
    <property type="protein sequence ID" value="AKO65992.1"/>
    <property type="molecule type" value="Genomic_DNA"/>
</dbReference>
<evidence type="ECO:0000256" key="5">
    <source>
        <dbReference type="ARBA" id="ARBA00023136"/>
    </source>
</evidence>
<keyword evidence="4 6" id="KW-1133">Transmembrane helix</keyword>
<dbReference type="InterPro" id="IPR017039">
    <property type="entry name" value="Virul_fac_BrkB"/>
</dbReference>
<evidence type="ECO:0000256" key="3">
    <source>
        <dbReference type="ARBA" id="ARBA00022692"/>
    </source>
</evidence>
<dbReference type="InterPro" id="IPR018490">
    <property type="entry name" value="cNMP-bd_dom_sf"/>
</dbReference>
<feature type="transmembrane region" description="Helical" evidence="6">
    <location>
        <begin position="172"/>
        <end position="192"/>
    </location>
</feature>
<evidence type="ECO:0000259" key="7">
    <source>
        <dbReference type="PROSITE" id="PS50042"/>
    </source>
</evidence>
<feature type="transmembrane region" description="Helical" evidence="6">
    <location>
        <begin position="133"/>
        <end position="152"/>
    </location>
</feature>
<feature type="transmembrane region" description="Helical" evidence="6">
    <location>
        <begin position="204"/>
        <end position="224"/>
    </location>
</feature>